<evidence type="ECO:0000313" key="4">
    <source>
        <dbReference type="Proteomes" id="UP001057455"/>
    </source>
</evidence>
<evidence type="ECO:0000313" key="3">
    <source>
        <dbReference type="EMBL" id="GFE52645.1"/>
    </source>
</evidence>
<dbReference type="GO" id="GO:0003723">
    <property type="term" value="F:RNA binding"/>
    <property type="evidence" value="ECO:0007669"/>
    <property type="project" value="TreeGrafter"/>
</dbReference>
<comment type="similarity">
    <text evidence="1">Belongs to the CWC26 family.</text>
</comment>
<protein>
    <submittedName>
        <fullName evidence="3">Pre-mRNA-splicing factor related, putative</fullName>
    </submittedName>
</protein>
<reference evidence="3" key="1">
    <citation type="submission" date="2019-12" db="EMBL/GenBank/DDBJ databases">
        <title>Genome sequence of Babesia ovis.</title>
        <authorList>
            <person name="Yamagishi J."/>
            <person name="Sevinc F."/>
            <person name="Xuan X."/>
        </authorList>
    </citation>
    <scope>NUCLEOTIDE SEQUENCE</scope>
    <source>
        <strain evidence="3">Selcuk</strain>
    </source>
</reference>
<feature type="region of interest" description="Disordered" evidence="2">
    <location>
        <begin position="1"/>
        <end position="50"/>
    </location>
</feature>
<dbReference type="InterPro" id="IPR018609">
    <property type="entry name" value="Bud13"/>
</dbReference>
<gene>
    <name evidence="3" type="ORF">BaOVIS_000490</name>
</gene>
<dbReference type="Pfam" id="PF09736">
    <property type="entry name" value="Bud13"/>
    <property type="match status" value="1"/>
</dbReference>
<dbReference type="GO" id="GO:0005684">
    <property type="term" value="C:U2-type spliceosomal complex"/>
    <property type="evidence" value="ECO:0007669"/>
    <property type="project" value="TreeGrafter"/>
</dbReference>
<accession>A0A9W5T7H5</accession>
<proteinExistence type="inferred from homology"/>
<dbReference type="Proteomes" id="UP001057455">
    <property type="component" value="Unassembled WGS sequence"/>
</dbReference>
<sequence>MKGNNRRKSGLNIEDNDDFGFVSRRGGNQLDFGGGEELPPLEESDTDEGPVVVNAHEFIPRSPLVREERKRSLTPPRRTVEVDDDDVVYRDKSGKRITREQWLVLHEKRGAKPKTAEPAQELAWGKGLVQKQDHEARALEEQKIAQQPLNRYDIDEEYDQQLKERNRWNDPMLGTAASNEDDDIPKCRFTGVPNRFDIQPGYRWDGVIRGNGYEERWFKARAQKAAKEQQYYLNNIADM</sequence>
<evidence type="ECO:0000256" key="1">
    <source>
        <dbReference type="ARBA" id="ARBA00011069"/>
    </source>
</evidence>
<dbReference type="PANTHER" id="PTHR31809:SF0">
    <property type="entry name" value="BUD13 HOMOLOG"/>
    <property type="match status" value="1"/>
</dbReference>
<dbReference type="EMBL" id="BLIY01000001">
    <property type="protein sequence ID" value="GFE52645.1"/>
    <property type="molecule type" value="Genomic_DNA"/>
</dbReference>
<dbReference type="InterPro" id="IPR051112">
    <property type="entry name" value="CWC26_splicing_factor"/>
</dbReference>
<dbReference type="OrthoDB" id="6022at2759"/>
<dbReference type="AlphaFoldDB" id="A0A9W5T7H5"/>
<keyword evidence="4" id="KW-1185">Reference proteome</keyword>
<name>A0A9W5T7H5_BABOV</name>
<organism evidence="3 4">
    <name type="scientific">Babesia ovis</name>
    <dbReference type="NCBI Taxonomy" id="5869"/>
    <lineage>
        <taxon>Eukaryota</taxon>
        <taxon>Sar</taxon>
        <taxon>Alveolata</taxon>
        <taxon>Apicomplexa</taxon>
        <taxon>Aconoidasida</taxon>
        <taxon>Piroplasmida</taxon>
        <taxon>Babesiidae</taxon>
        <taxon>Babesia</taxon>
    </lineage>
</organism>
<feature type="compositionally biased region" description="Acidic residues" evidence="2">
    <location>
        <begin position="39"/>
        <end position="48"/>
    </location>
</feature>
<comment type="caution">
    <text evidence="3">The sequence shown here is derived from an EMBL/GenBank/DDBJ whole genome shotgun (WGS) entry which is preliminary data.</text>
</comment>
<evidence type="ECO:0000256" key="2">
    <source>
        <dbReference type="SAM" id="MobiDB-lite"/>
    </source>
</evidence>
<dbReference type="PANTHER" id="PTHR31809">
    <property type="entry name" value="BUD13 HOMOLOG"/>
    <property type="match status" value="1"/>
</dbReference>
<dbReference type="GO" id="GO:0070274">
    <property type="term" value="C:RES complex"/>
    <property type="evidence" value="ECO:0007669"/>
    <property type="project" value="TreeGrafter"/>
</dbReference>
<dbReference type="GO" id="GO:0000398">
    <property type="term" value="P:mRNA splicing, via spliceosome"/>
    <property type="evidence" value="ECO:0007669"/>
    <property type="project" value="TreeGrafter"/>
</dbReference>